<proteinExistence type="predicted"/>
<dbReference type="NCBIfam" id="TIGR00277">
    <property type="entry name" value="HDIG"/>
    <property type="match status" value="1"/>
</dbReference>
<organism evidence="2 3">
    <name type="scientific">Aspergillus lucknowensis</name>
    <dbReference type="NCBI Taxonomy" id="176173"/>
    <lineage>
        <taxon>Eukaryota</taxon>
        <taxon>Fungi</taxon>
        <taxon>Dikarya</taxon>
        <taxon>Ascomycota</taxon>
        <taxon>Pezizomycotina</taxon>
        <taxon>Eurotiomycetes</taxon>
        <taxon>Eurotiomycetidae</taxon>
        <taxon>Eurotiales</taxon>
        <taxon>Aspergillaceae</taxon>
        <taxon>Aspergillus</taxon>
        <taxon>Aspergillus subgen. Nidulantes</taxon>
    </lineage>
</organism>
<protein>
    <recommendedName>
        <fullName evidence="1">HD domain-containing protein</fullName>
    </recommendedName>
</protein>
<dbReference type="RefSeq" id="XP_070884961.1">
    <property type="nucleotide sequence ID" value="XM_071029445.1"/>
</dbReference>
<dbReference type="Pfam" id="PF01966">
    <property type="entry name" value="HD"/>
    <property type="match status" value="1"/>
</dbReference>
<evidence type="ECO:0000313" key="3">
    <source>
        <dbReference type="Proteomes" id="UP001610432"/>
    </source>
</evidence>
<reference evidence="2 3" key="1">
    <citation type="submission" date="2024-07" db="EMBL/GenBank/DDBJ databases">
        <title>Section-level genome sequencing and comparative genomics of Aspergillus sections Usti and Cavernicolus.</title>
        <authorList>
            <consortium name="Lawrence Berkeley National Laboratory"/>
            <person name="Nybo J.L."/>
            <person name="Vesth T.C."/>
            <person name="Theobald S."/>
            <person name="Frisvad J.C."/>
            <person name="Larsen T.O."/>
            <person name="Kjaerboelling I."/>
            <person name="Rothschild-Mancinelli K."/>
            <person name="Lyhne E.K."/>
            <person name="Kogle M.E."/>
            <person name="Barry K."/>
            <person name="Clum A."/>
            <person name="Na H."/>
            <person name="Ledsgaard L."/>
            <person name="Lin J."/>
            <person name="Lipzen A."/>
            <person name="Kuo A."/>
            <person name="Riley R."/>
            <person name="Mondo S."/>
            <person name="Labutti K."/>
            <person name="Haridas S."/>
            <person name="Pangalinan J."/>
            <person name="Salamov A.A."/>
            <person name="Simmons B.A."/>
            <person name="Magnuson J.K."/>
            <person name="Chen J."/>
            <person name="Drula E."/>
            <person name="Henrissat B."/>
            <person name="Wiebenga A."/>
            <person name="Lubbers R.J."/>
            <person name="Gomes A.C."/>
            <person name="Macurrencykelacurrency M.R."/>
            <person name="Stajich J."/>
            <person name="Grigoriev I.V."/>
            <person name="Mortensen U.H."/>
            <person name="De Vries R.P."/>
            <person name="Baker S.E."/>
            <person name="Andersen M.R."/>
        </authorList>
    </citation>
    <scope>NUCLEOTIDE SEQUENCE [LARGE SCALE GENOMIC DNA]</scope>
    <source>
        <strain evidence="2 3">CBS 449.75</strain>
    </source>
</reference>
<evidence type="ECO:0000313" key="2">
    <source>
        <dbReference type="EMBL" id="KAL2865982.1"/>
    </source>
</evidence>
<dbReference type="PANTHER" id="PTHR40202:SF1">
    <property type="entry name" value="HD DOMAIN-CONTAINING PROTEIN"/>
    <property type="match status" value="1"/>
</dbReference>
<dbReference type="InterPro" id="IPR052567">
    <property type="entry name" value="OP_Dioxygenase"/>
</dbReference>
<dbReference type="InterPro" id="IPR006675">
    <property type="entry name" value="HDIG_dom"/>
</dbReference>
<gene>
    <name evidence="2" type="ORF">BJX67DRAFT_356895</name>
</gene>
<keyword evidence="3" id="KW-1185">Reference proteome</keyword>
<name>A0ABR4LNK1_9EURO</name>
<dbReference type="SUPFAM" id="SSF109604">
    <property type="entry name" value="HD-domain/PDEase-like"/>
    <property type="match status" value="1"/>
</dbReference>
<sequence length="175" mass="19542">MSASCQHHSSITRESLHLVDTMSEMHTLSPHEKAEYLIKSLEDYGQGDYIGESISQLEHSLQAAHQAQKSRARNDLIIAALFHDIGQIIPLSRTKDVRMTLKESGDENVGRIGHESIGAEFLRSLGFGKDVCRLVESHVDAKRCSSHPYLVHFHCRRCPSLTRGQVSYSCESGVL</sequence>
<dbReference type="GeneID" id="98144517"/>
<dbReference type="Gene3D" id="1.10.3210.10">
    <property type="entry name" value="Hypothetical protein af1432"/>
    <property type="match status" value="1"/>
</dbReference>
<dbReference type="EMBL" id="JBFXLQ010000028">
    <property type="protein sequence ID" value="KAL2865982.1"/>
    <property type="molecule type" value="Genomic_DNA"/>
</dbReference>
<dbReference type="Proteomes" id="UP001610432">
    <property type="component" value="Unassembled WGS sequence"/>
</dbReference>
<feature type="domain" description="HD" evidence="1">
    <location>
        <begin position="57"/>
        <end position="142"/>
    </location>
</feature>
<accession>A0ABR4LNK1</accession>
<dbReference type="InterPro" id="IPR006674">
    <property type="entry name" value="HD_domain"/>
</dbReference>
<dbReference type="PANTHER" id="PTHR40202">
    <property type="match status" value="1"/>
</dbReference>
<evidence type="ECO:0000259" key="1">
    <source>
        <dbReference type="Pfam" id="PF01966"/>
    </source>
</evidence>
<comment type="caution">
    <text evidence="2">The sequence shown here is derived from an EMBL/GenBank/DDBJ whole genome shotgun (WGS) entry which is preliminary data.</text>
</comment>